<reference evidence="1 2" key="1">
    <citation type="submission" date="2017-04" db="EMBL/GenBank/DDBJ databases">
        <title>Bacillus krulwichiae AM31D Genome sequencing and assembly.</title>
        <authorList>
            <person name="Krulwich T.A."/>
            <person name="Anastor L."/>
            <person name="Ehrlich R."/>
            <person name="Ehrlich G.D."/>
            <person name="Janto B."/>
        </authorList>
    </citation>
    <scope>NUCLEOTIDE SEQUENCE [LARGE SCALE GENOMIC DNA]</scope>
    <source>
        <strain evidence="1 2">AM31D</strain>
    </source>
</reference>
<evidence type="ECO:0000313" key="2">
    <source>
        <dbReference type="Proteomes" id="UP000193006"/>
    </source>
</evidence>
<dbReference type="Proteomes" id="UP000193006">
    <property type="component" value="Chromosome"/>
</dbReference>
<dbReference type="AlphaFoldDB" id="A0A1X9MK74"/>
<dbReference type="STRING" id="199441.BkAM31D_14875"/>
<dbReference type="KEGG" id="bkw:BkAM31D_14875"/>
<proteinExistence type="predicted"/>
<gene>
    <name evidence="1" type="ORF">BkAM31D_14875</name>
</gene>
<keyword evidence="2" id="KW-1185">Reference proteome</keyword>
<protein>
    <submittedName>
        <fullName evidence="1">Uncharacterized protein</fullName>
    </submittedName>
</protein>
<dbReference type="EMBL" id="CP020814">
    <property type="protein sequence ID" value="ARK31022.1"/>
    <property type="molecule type" value="Genomic_DNA"/>
</dbReference>
<sequence>MKAIAIKLSLCLLNALYLYIIEKEMAYIF</sequence>
<accession>A0A1X9MK74</accession>
<organism evidence="1 2">
    <name type="scientific">Halalkalibacter krulwichiae</name>
    <dbReference type="NCBI Taxonomy" id="199441"/>
    <lineage>
        <taxon>Bacteria</taxon>
        <taxon>Bacillati</taxon>
        <taxon>Bacillota</taxon>
        <taxon>Bacilli</taxon>
        <taxon>Bacillales</taxon>
        <taxon>Bacillaceae</taxon>
        <taxon>Halalkalibacter</taxon>
    </lineage>
</organism>
<evidence type="ECO:0000313" key="1">
    <source>
        <dbReference type="EMBL" id="ARK31022.1"/>
    </source>
</evidence>
<name>A0A1X9MK74_9BACI</name>